<keyword evidence="9" id="KW-1185">Reference proteome</keyword>
<gene>
    <name evidence="8" type="ORF">SAMN05444581_12025</name>
</gene>
<keyword evidence="3 4" id="KW-0975">Bacterial flagellum</keyword>
<feature type="domain" description="Flagellar basal body rod protein N-terminal" evidence="5">
    <location>
        <begin position="5"/>
        <end position="35"/>
    </location>
</feature>
<evidence type="ECO:0000259" key="5">
    <source>
        <dbReference type="Pfam" id="PF00460"/>
    </source>
</evidence>
<dbReference type="InterPro" id="IPR010930">
    <property type="entry name" value="Flg_bb/hook_C_dom"/>
</dbReference>
<dbReference type="InterPro" id="IPR020013">
    <property type="entry name" value="Flagellar_FlgE/F/G"/>
</dbReference>
<comment type="subcellular location">
    <subcellularLocation>
        <location evidence="1 4">Bacterial flagellum basal body</location>
    </subcellularLocation>
</comment>
<comment type="similarity">
    <text evidence="2 4">Belongs to the flagella basal body rod proteins family.</text>
</comment>
<dbReference type="PROSITE" id="PS00588">
    <property type="entry name" value="FLAGELLA_BB_ROD"/>
    <property type="match status" value="1"/>
</dbReference>
<reference evidence="8 9" key="1">
    <citation type="submission" date="2016-10" db="EMBL/GenBank/DDBJ databases">
        <authorList>
            <person name="de Groot N.N."/>
        </authorList>
    </citation>
    <scope>NUCLEOTIDE SEQUENCE [LARGE SCALE GENOMIC DNA]</scope>
    <source>
        <strain evidence="8 9">NE2</strain>
    </source>
</reference>
<dbReference type="Pfam" id="PF22692">
    <property type="entry name" value="LlgE_F_G_D1"/>
    <property type="match status" value="1"/>
</dbReference>
<evidence type="ECO:0000256" key="2">
    <source>
        <dbReference type="ARBA" id="ARBA00009677"/>
    </source>
</evidence>
<evidence type="ECO:0000256" key="1">
    <source>
        <dbReference type="ARBA" id="ARBA00004117"/>
    </source>
</evidence>
<evidence type="ECO:0000259" key="6">
    <source>
        <dbReference type="Pfam" id="PF06429"/>
    </source>
</evidence>
<dbReference type="AlphaFoldDB" id="A0A1I4CDY0"/>
<feature type="domain" description="Flagellar basal-body/hook protein C-terminal" evidence="6">
    <location>
        <begin position="191"/>
        <end position="218"/>
    </location>
</feature>
<dbReference type="InterPro" id="IPR001444">
    <property type="entry name" value="Flag_bb_rod_N"/>
</dbReference>
<dbReference type="SUPFAM" id="SSF117143">
    <property type="entry name" value="Flagellar hook protein flgE"/>
    <property type="match status" value="1"/>
</dbReference>
<dbReference type="EMBL" id="FOSN01000020">
    <property type="protein sequence ID" value="SFK78366.1"/>
    <property type="molecule type" value="Genomic_DNA"/>
</dbReference>
<keyword evidence="8" id="KW-0969">Cilium</keyword>
<proteinExistence type="inferred from homology"/>
<dbReference type="Pfam" id="PF00460">
    <property type="entry name" value="Flg_bb_rod"/>
    <property type="match status" value="1"/>
</dbReference>
<keyword evidence="8" id="KW-0282">Flagellum</keyword>
<evidence type="ECO:0000313" key="9">
    <source>
        <dbReference type="Proteomes" id="UP000198755"/>
    </source>
</evidence>
<dbReference type="InterPro" id="IPR037925">
    <property type="entry name" value="FlgE/F/G-like"/>
</dbReference>
<name>A0A1I4CDY0_9HYPH</name>
<accession>A0A1I4CDY0</accession>
<dbReference type="GO" id="GO:0071978">
    <property type="term" value="P:bacterial-type flagellum-dependent swarming motility"/>
    <property type="evidence" value="ECO:0007669"/>
    <property type="project" value="TreeGrafter"/>
</dbReference>
<dbReference type="InterPro" id="IPR053967">
    <property type="entry name" value="LlgE_F_G-like_D1"/>
</dbReference>
<dbReference type="InterPro" id="IPR019776">
    <property type="entry name" value="Flagellar_basal_body_rod_CS"/>
</dbReference>
<dbReference type="NCBIfam" id="TIGR03506">
    <property type="entry name" value="FlgEFG_subfam"/>
    <property type="match status" value="1"/>
</dbReference>
<keyword evidence="8" id="KW-0966">Cell projection</keyword>
<sequence length="241" mass="25442">MQSGLYVTLSAQIAIDRRLATIAANVANQSTPGYRAEEVRFKALLSRAGDRPVAFSSAGESYISRRQGIAIKTDNPLDVSVQGEGWIALQTPTGNVYTRDGRMRMNAAGGLESLTGYPVLDAGNAPILLNPDDGPPTIAQDGMITQNSAQIGAIGLFSLDADAKLQRYDNSGVIPDRPASPILDFSNNGFAQGYVEGANVNPMLEMAKLITISRTFQNIASATEGSESSLTDAIKTLGSTT</sequence>
<dbReference type="PANTHER" id="PTHR30435">
    <property type="entry name" value="FLAGELLAR PROTEIN"/>
    <property type="match status" value="1"/>
</dbReference>
<evidence type="ECO:0000256" key="4">
    <source>
        <dbReference type="RuleBase" id="RU362116"/>
    </source>
</evidence>
<dbReference type="Proteomes" id="UP000198755">
    <property type="component" value="Unassembled WGS sequence"/>
</dbReference>
<dbReference type="GO" id="GO:0009425">
    <property type="term" value="C:bacterial-type flagellum basal body"/>
    <property type="evidence" value="ECO:0007669"/>
    <property type="project" value="UniProtKB-SubCell"/>
</dbReference>
<organism evidence="8 9">
    <name type="scientific">Methylocapsa palsarum</name>
    <dbReference type="NCBI Taxonomy" id="1612308"/>
    <lineage>
        <taxon>Bacteria</taxon>
        <taxon>Pseudomonadati</taxon>
        <taxon>Pseudomonadota</taxon>
        <taxon>Alphaproteobacteria</taxon>
        <taxon>Hyphomicrobiales</taxon>
        <taxon>Beijerinckiaceae</taxon>
        <taxon>Methylocapsa</taxon>
    </lineage>
</organism>
<feature type="domain" description="Flagellar hook protein FlgE/F/G-like D1" evidence="7">
    <location>
        <begin position="81"/>
        <end position="145"/>
    </location>
</feature>
<evidence type="ECO:0000313" key="8">
    <source>
        <dbReference type="EMBL" id="SFK78366.1"/>
    </source>
</evidence>
<evidence type="ECO:0000259" key="7">
    <source>
        <dbReference type="Pfam" id="PF22692"/>
    </source>
</evidence>
<dbReference type="Pfam" id="PF06429">
    <property type="entry name" value="Flg_bbr_C"/>
    <property type="match status" value="1"/>
</dbReference>
<protein>
    <submittedName>
        <fullName evidence="8">Flagellar basal-body rod protein FlgF</fullName>
    </submittedName>
</protein>
<dbReference type="STRING" id="1612308.SAMN05444581_12025"/>
<dbReference type="NCBIfam" id="NF009282">
    <property type="entry name" value="PRK12642.1"/>
    <property type="match status" value="1"/>
</dbReference>
<evidence type="ECO:0000256" key="3">
    <source>
        <dbReference type="ARBA" id="ARBA00023143"/>
    </source>
</evidence>
<dbReference type="PANTHER" id="PTHR30435:SF19">
    <property type="entry name" value="FLAGELLAR BASAL-BODY ROD PROTEIN FLGG"/>
    <property type="match status" value="1"/>
</dbReference>
<dbReference type="RefSeq" id="WP_091685870.1">
    <property type="nucleotide sequence ID" value="NZ_FOSN01000020.1"/>
</dbReference>
<dbReference type="OrthoDB" id="9804559at2"/>